<dbReference type="EMBL" id="JAQQWE010000005">
    <property type="protein sequence ID" value="KAK7952217.1"/>
    <property type="molecule type" value="Genomic_DNA"/>
</dbReference>
<evidence type="ECO:0000313" key="1">
    <source>
        <dbReference type="EMBL" id="KAK7952217.1"/>
    </source>
</evidence>
<accession>A0ABR1QEB6</accession>
<dbReference type="Proteomes" id="UP001391051">
    <property type="component" value="Unassembled WGS sequence"/>
</dbReference>
<protein>
    <submittedName>
        <fullName evidence="1">Uncharacterized protein</fullName>
    </submittedName>
</protein>
<keyword evidence="2" id="KW-1185">Reference proteome</keyword>
<dbReference type="GeneID" id="92077229"/>
<evidence type="ECO:0000313" key="2">
    <source>
        <dbReference type="Proteomes" id="UP001391051"/>
    </source>
</evidence>
<comment type="caution">
    <text evidence="1">The sequence shown here is derived from an EMBL/GenBank/DDBJ whole genome shotgun (WGS) entry which is preliminary data.</text>
</comment>
<organism evidence="1 2">
    <name type="scientific">Apiospora aurea</name>
    <dbReference type="NCBI Taxonomy" id="335848"/>
    <lineage>
        <taxon>Eukaryota</taxon>
        <taxon>Fungi</taxon>
        <taxon>Dikarya</taxon>
        <taxon>Ascomycota</taxon>
        <taxon>Pezizomycotina</taxon>
        <taxon>Sordariomycetes</taxon>
        <taxon>Xylariomycetidae</taxon>
        <taxon>Amphisphaeriales</taxon>
        <taxon>Apiosporaceae</taxon>
        <taxon>Apiospora</taxon>
    </lineage>
</organism>
<sequence>MIHGQYLTEEVPGPVRLASPSISNGSSARHMRLQAHLGCQMWVTSPKWHCGRAGRRQSPEKKREEVVAAAALPPMRNRLARAKRADQGRLLDRWKAAADFRANSRGRESMSALSRPPVPFRNWVSGPHARTHSAILPVVVHVTPGNRSMQGTNKQNGKALAQIMPAVLLTAWPIPVEMVRPFLWKMILGGLRDGRSNPISAQLCAQYLQAISDAF</sequence>
<name>A0ABR1QEB6_9PEZI</name>
<proteinExistence type="predicted"/>
<gene>
    <name evidence="1" type="ORF">PG986_007945</name>
</gene>
<dbReference type="RefSeq" id="XP_066700279.1">
    <property type="nucleotide sequence ID" value="XM_066844167.1"/>
</dbReference>
<reference evidence="1 2" key="1">
    <citation type="submission" date="2023-01" db="EMBL/GenBank/DDBJ databases">
        <title>Analysis of 21 Apiospora genomes using comparative genomics revels a genus with tremendous synthesis potential of carbohydrate active enzymes and secondary metabolites.</title>
        <authorList>
            <person name="Sorensen T."/>
        </authorList>
    </citation>
    <scope>NUCLEOTIDE SEQUENCE [LARGE SCALE GENOMIC DNA]</scope>
    <source>
        <strain evidence="1 2">CBS 24483</strain>
    </source>
</reference>